<evidence type="ECO:0000313" key="4">
    <source>
        <dbReference type="EMBL" id="KIM74282.1"/>
    </source>
</evidence>
<dbReference type="InterPro" id="IPR045967">
    <property type="entry name" value="HAM1-like_N"/>
</dbReference>
<reference evidence="4 5" key="1">
    <citation type="submission" date="2014-04" db="EMBL/GenBank/DDBJ databases">
        <authorList>
            <consortium name="DOE Joint Genome Institute"/>
            <person name="Kuo A."/>
            <person name="Tarkka M."/>
            <person name="Buscot F."/>
            <person name="Kohler A."/>
            <person name="Nagy L.G."/>
            <person name="Floudas D."/>
            <person name="Copeland A."/>
            <person name="Barry K.W."/>
            <person name="Cichocki N."/>
            <person name="Veneault-Fourrey C."/>
            <person name="LaButti K."/>
            <person name="Lindquist E.A."/>
            <person name="Lipzen A."/>
            <person name="Lundell T."/>
            <person name="Morin E."/>
            <person name="Murat C."/>
            <person name="Sun H."/>
            <person name="Tunlid A."/>
            <person name="Henrissat B."/>
            <person name="Grigoriev I.V."/>
            <person name="Hibbett D.S."/>
            <person name="Martin F."/>
            <person name="Nordberg H.P."/>
            <person name="Cantor M.N."/>
            <person name="Hua S.X."/>
        </authorList>
    </citation>
    <scope>NUCLEOTIDE SEQUENCE [LARGE SCALE GENOMIC DNA]</scope>
    <source>
        <strain evidence="4 5">F 1598</strain>
    </source>
</reference>
<dbReference type="PANTHER" id="PTHR31138:SF1">
    <property type="entry name" value="PDZ DOMAIN-CONTAINING PROTEIN"/>
    <property type="match status" value="1"/>
</dbReference>
<dbReference type="AlphaFoldDB" id="A0A0C3BAC2"/>
<evidence type="ECO:0000259" key="3">
    <source>
        <dbReference type="Pfam" id="PF19343"/>
    </source>
</evidence>
<name>A0A0C3BAC2_PILCF</name>
<gene>
    <name evidence="4" type="ORF">PILCRDRAFT_828365</name>
</gene>
<accession>A0A0C3BAC2</accession>
<dbReference type="STRING" id="765440.A0A0C3BAC2"/>
<evidence type="ECO:0000256" key="1">
    <source>
        <dbReference type="SAM" id="MobiDB-lite"/>
    </source>
</evidence>
<feature type="region of interest" description="Disordered" evidence="1">
    <location>
        <begin position="775"/>
        <end position="799"/>
    </location>
</feature>
<feature type="region of interest" description="Disordered" evidence="1">
    <location>
        <begin position="160"/>
        <end position="200"/>
    </location>
</feature>
<dbReference type="Pfam" id="PF14613">
    <property type="entry name" value="HAM1_C"/>
    <property type="match status" value="1"/>
</dbReference>
<dbReference type="HOGENOM" id="CLU_018362_0_0_1"/>
<proteinExistence type="predicted"/>
<dbReference type="OrthoDB" id="19394at2759"/>
<keyword evidence="5" id="KW-1185">Reference proteome</keyword>
<organism evidence="4 5">
    <name type="scientific">Piloderma croceum (strain F 1598)</name>
    <dbReference type="NCBI Taxonomy" id="765440"/>
    <lineage>
        <taxon>Eukaryota</taxon>
        <taxon>Fungi</taxon>
        <taxon>Dikarya</taxon>
        <taxon>Basidiomycota</taxon>
        <taxon>Agaricomycotina</taxon>
        <taxon>Agaricomycetes</taxon>
        <taxon>Agaricomycetidae</taxon>
        <taxon>Atheliales</taxon>
        <taxon>Atheliaceae</taxon>
        <taxon>Piloderma</taxon>
    </lineage>
</organism>
<dbReference type="PANTHER" id="PTHR31138">
    <property type="entry name" value="CHROMOSOME 19, WHOLE GENOME SHOTGUN SEQUENCE"/>
    <property type="match status" value="1"/>
</dbReference>
<protein>
    <submittedName>
        <fullName evidence="4">Uncharacterized protein</fullName>
    </submittedName>
</protein>
<feature type="domain" description="HAM1-like N-terminal" evidence="3">
    <location>
        <begin position="7"/>
        <end position="215"/>
    </location>
</feature>
<evidence type="ECO:0000313" key="5">
    <source>
        <dbReference type="Proteomes" id="UP000054166"/>
    </source>
</evidence>
<sequence length="799" mass="88518">MEKTTSVLAAFDAGKFPDQSQVNQAIDWVLVNLIPEIEPSGGGELSAQGKAISNGLREVLKAYKQLGSNKNGDNIVQKALWHLSEGDLESTSVEGIDTDQTLSDLRSIRSAARTIIKVSWINVSSEGFALLDDFASFARLALADFAEVIEGQAGKAKEGLRTLDTQVQEGERDNLGRKQKSDEERQRDSDPRVRWESGMDTAKDAGSKIIGLGQDAKASAEETASRTSDRVREAYIKICDRAQNDEDYHHAMVTVFDTISKWLNKTVDTAAQVKQSTTLESFINDPTPEQHVLKAIRLMRTFVERLAGGKSLDDLFFKVGTCAVDVRADKDLKNWFNDFFAHVRRSLDQAGYARSNEASQAYNGLRRRWEVLQNPDLDAGKKWKKDVTALQWEIRALEEGLKKDKDLGRVKNAHVKLGEQVQDHAAKSGSVGIQFAMDQAAWFWQDLFNVYAPHLLALLKDIPIPRTEYVDPEIEFVLENLDISSFSLLPGHVYIRNITDVDIAAPAPGSKAHTKTAIGTLTHIRIQAMQLSLKEVSFWYKDKSATLGPSEFTGLMEFELPSQGVDVDIKIRLLPNTPDGLRQRESRGGYHFIERVEVKVAEDIVLQVKQSNHAVLLSMFKPIFMIRFRDALAKTLAEQIRWVLETADSVAWDVGKRSEVFSDAGLGSGSSIAAGVWSEIGRFKKMDGKGILSGWSATGTGFVKDDLDGESKLAMGTEPQIIPGEKKGPLGINSQSLAERMPNLNISGAEDSTGAVAQQATNIKRETMKHAKSFKQAVEAKSAEEKKRNGWKSEAFDLY</sequence>
<feature type="domain" description="HAM1-like C-terminal" evidence="2">
    <location>
        <begin position="602"/>
        <end position="664"/>
    </location>
</feature>
<dbReference type="InParanoid" id="A0A0C3BAC2"/>
<dbReference type="EMBL" id="KN833063">
    <property type="protein sequence ID" value="KIM74282.1"/>
    <property type="molecule type" value="Genomic_DNA"/>
</dbReference>
<evidence type="ECO:0000259" key="2">
    <source>
        <dbReference type="Pfam" id="PF14613"/>
    </source>
</evidence>
<feature type="compositionally biased region" description="Basic and acidic residues" evidence="1">
    <location>
        <begin position="169"/>
        <end position="200"/>
    </location>
</feature>
<dbReference type="InterPro" id="IPR027842">
    <property type="entry name" value="HAM1-like_C"/>
</dbReference>
<dbReference type="Pfam" id="PF19343">
    <property type="entry name" value="HAM1_N"/>
    <property type="match status" value="2"/>
</dbReference>
<reference evidence="5" key="2">
    <citation type="submission" date="2015-01" db="EMBL/GenBank/DDBJ databases">
        <title>Evolutionary Origins and Diversification of the Mycorrhizal Mutualists.</title>
        <authorList>
            <consortium name="DOE Joint Genome Institute"/>
            <consortium name="Mycorrhizal Genomics Consortium"/>
            <person name="Kohler A."/>
            <person name="Kuo A."/>
            <person name="Nagy L.G."/>
            <person name="Floudas D."/>
            <person name="Copeland A."/>
            <person name="Barry K.W."/>
            <person name="Cichocki N."/>
            <person name="Veneault-Fourrey C."/>
            <person name="LaButti K."/>
            <person name="Lindquist E.A."/>
            <person name="Lipzen A."/>
            <person name="Lundell T."/>
            <person name="Morin E."/>
            <person name="Murat C."/>
            <person name="Riley R."/>
            <person name="Ohm R."/>
            <person name="Sun H."/>
            <person name="Tunlid A."/>
            <person name="Henrissat B."/>
            <person name="Grigoriev I.V."/>
            <person name="Hibbett D.S."/>
            <person name="Martin F."/>
        </authorList>
    </citation>
    <scope>NUCLEOTIDE SEQUENCE [LARGE SCALE GENOMIC DNA]</scope>
    <source>
        <strain evidence="5">F 1598</strain>
    </source>
</reference>
<feature type="domain" description="HAM1-like N-terminal" evidence="3">
    <location>
        <begin position="242"/>
        <end position="572"/>
    </location>
</feature>
<dbReference type="Proteomes" id="UP000054166">
    <property type="component" value="Unassembled WGS sequence"/>
</dbReference>